<dbReference type="PANTHER" id="PTHR47707">
    <property type="entry name" value="8-OXO-DGTP DIPHOSPHATASE"/>
    <property type="match status" value="1"/>
</dbReference>
<dbReference type="GO" id="GO:0046872">
    <property type="term" value="F:metal ion binding"/>
    <property type="evidence" value="ECO:0007669"/>
    <property type="project" value="UniProtKB-KW"/>
</dbReference>
<evidence type="ECO:0000256" key="13">
    <source>
        <dbReference type="ARBA" id="ARBA00040794"/>
    </source>
</evidence>
<dbReference type="Proteomes" id="UP000009223">
    <property type="component" value="Chromosome"/>
</dbReference>
<keyword evidence="8" id="KW-0460">Magnesium</keyword>
<keyword evidence="19" id="KW-1185">Reference proteome</keyword>
<reference evidence="19" key="1">
    <citation type="submission" date="2009-12" db="EMBL/GenBank/DDBJ databases">
        <title>Complete sequence of Treponema primitia strain ZAS-2.</title>
        <authorList>
            <person name="Tetu S.G."/>
            <person name="Matson E."/>
            <person name="Ren Q."/>
            <person name="Seshadri R."/>
            <person name="Elbourne L."/>
            <person name="Hassan K.A."/>
            <person name="Durkin A."/>
            <person name="Radune D."/>
            <person name="Mohamoud Y."/>
            <person name="Shay R."/>
            <person name="Jin S."/>
            <person name="Zhang X."/>
            <person name="Lucey K."/>
            <person name="Ballor N.R."/>
            <person name="Ottesen E."/>
            <person name="Rosenthal R."/>
            <person name="Allen A."/>
            <person name="Leadbetter J.R."/>
            <person name="Paulsen I.T."/>
        </authorList>
    </citation>
    <scope>NUCLEOTIDE SEQUENCE [LARGE SCALE GENOMIC DNA]</scope>
    <source>
        <strain evidence="19">ATCC BAA-887 / DSM 12427 / ZAS-2</strain>
    </source>
</reference>
<evidence type="ECO:0000256" key="7">
    <source>
        <dbReference type="ARBA" id="ARBA00022801"/>
    </source>
</evidence>
<evidence type="ECO:0000256" key="2">
    <source>
        <dbReference type="ARBA" id="ARBA00005582"/>
    </source>
</evidence>
<evidence type="ECO:0000256" key="3">
    <source>
        <dbReference type="ARBA" id="ARBA00022457"/>
    </source>
</evidence>
<dbReference type="KEGG" id="tpi:TREPR_2347"/>
<dbReference type="Pfam" id="PF00293">
    <property type="entry name" value="NUDIX"/>
    <property type="match status" value="1"/>
</dbReference>
<evidence type="ECO:0000256" key="11">
    <source>
        <dbReference type="ARBA" id="ARBA00036904"/>
    </source>
</evidence>
<evidence type="ECO:0000256" key="12">
    <source>
        <dbReference type="ARBA" id="ARBA00038905"/>
    </source>
</evidence>
<keyword evidence="6" id="KW-0227">DNA damage</keyword>
<dbReference type="GO" id="GO:0006281">
    <property type="term" value="P:DNA repair"/>
    <property type="evidence" value="ECO:0007669"/>
    <property type="project" value="UniProtKB-KW"/>
</dbReference>
<sequence length="125" mass="14089">MAGIACEQGLFFIAQRLSGGDMGDKWEFPGGKVEEGESDAEALIREYDEEFGAPVTVGPLLGTADFEHHGIARQVNAYRIYLTHTDFRLTEHTQWKWASLEEIETLDFVDSDRKLVPDLRKAELS</sequence>
<dbReference type="GO" id="GO:0008413">
    <property type="term" value="F:8-oxo-7,8-dihydroguanosine triphosphate pyrophosphatase activity"/>
    <property type="evidence" value="ECO:0007669"/>
    <property type="project" value="TreeGrafter"/>
</dbReference>
<dbReference type="AlphaFoldDB" id="F5YHV8"/>
<dbReference type="PROSITE" id="PS51462">
    <property type="entry name" value="NUDIX"/>
    <property type="match status" value="1"/>
</dbReference>
<evidence type="ECO:0000256" key="14">
    <source>
        <dbReference type="ARBA" id="ARBA00041592"/>
    </source>
</evidence>
<evidence type="ECO:0000259" key="17">
    <source>
        <dbReference type="PROSITE" id="PS51462"/>
    </source>
</evidence>
<gene>
    <name evidence="18" type="primary">mutT_1</name>
    <name evidence="18" type="ordered locus">TREPR_2347</name>
</gene>
<evidence type="ECO:0000256" key="6">
    <source>
        <dbReference type="ARBA" id="ARBA00022763"/>
    </source>
</evidence>
<keyword evidence="9" id="KW-0234">DNA repair</keyword>
<evidence type="ECO:0000256" key="16">
    <source>
        <dbReference type="ARBA" id="ARBA00042798"/>
    </source>
</evidence>
<dbReference type="Gene3D" id="3.90.79.10">
    <property type="entry name" value="Nucleoside Triphosphate Pyrophosphohydrolase"/>
    <property type="match status" value="1"/>
</dbReference>
<dbReference type="InterPro" id="IPR020476">
    <property type="entry name" value="Nudix_hydrolase"/>
</dbReference>
<dbReference type="EMBL" id="CP001843">
    <property type="protein sequence ID" value="AEF85307.1"/>
    <property type="molecule type" value="Genomic_DNA"/>
</dbReference>
<evidence type="ECO:0000256" key="9">
    <source>
        <dbReference type="ARBA" id="ARBA00023204"/>
    </source>
</evidence>
<dbReference type="eggNOG" id="COG1051">
    <property type="taxonomic scope" value="Bacteria"/>
</dbReference>
<dbReference type="InterPro" id="IPR015797">
    <property type="entry name" value="NUDIX_hydrolase-like_dom_sf"/>
</dbReference>
<keyword evidence="3" id="KW-0515">Mutator protein</keyword>
<dbReference type="SUPFAM" id="SSF55811">
    <property type="entry name" value="Nudix"/>
    <property type="match status" value="1"/>
</dbReference>
<dbReference type="CDD" id="cd03425">
    <property type="entry name" value="NUDIX_MutT_NudA_like"/>
    <property type="match status" value="1"/>
</dbReference>
<evidence type="ECO:0000313" key="18">
    <source>
        <dbReference type="EMBL" id="AEF85307.1"/>
    </source>
</evidence>
<keyword evidence="4" id="KW-0235">DNA replication</keyword>
<comment type="similarity">
    <text evidence="2">Belongs to the Nudix hydrolase family.</text>
</comment>
<evidence type="ECO:0000256" key="4">
    <source>
        <dbReference type="ARBA" id="ARBA00022705"/>
    </source>
</evidence>
<feature type="domain" description="Nudix hydrolase" evidence="17">
    <location>
        <begin position="1"/>
        <end position="121"/>
    </location>
</feature>
<comment type="catalytic activity">
    <reaction evidence="10">
        <text>8-oxo-dGTP + H2O = 8-oxo-dGMP + diphosphate + H(+)</text>
        <dbReference type="Rhea" id="RHEA:31575"/>
        <dbReference type="ChEBI" id="CHEBI:15377"/>
        <dbReference type="ChEBI" id="CHEBI:15378"/>
        <dbReference type="ChEBI" id="CHEBI:33019"/>
        <dbReference type="ChEBI" id="CHEBI:63224"/>
        <dbReference type="ChEBI" id="CHEBI:77896"/>
        <dbReference type="EC" id="3.6.1.55"/>
    </reaction>
</comment>
<accession>F5YHV8</accession>
<dbReference type="GO" id="GO:0035539">
    <property type="term" value="F:8-oxo-7,8-dihydrodeoxyguanosine triphosphate pyrophosphatase activity"/>
    <property type="evidence" value="ECO:0007669"/>
    <property type="project" value="UniProtKB-EC"/>
</dbReference>
<dbReference type="GO" id="GO:0044716">
    <property type="term" value="F:8-oxo-GDP phosphatase activity"/>
    <property type="evidence" value="ECO:0007669"/>
    <property type="project" value="TreeGrafter"/>
</dbReference>
<dbReference type="InterPro" id="IPR000086">
    <property type="entry name" value="NUDIX_hydrolase_dom"/>
</dbReference>
<reference evidence="18 19" key="2">
    <citation type="journal article" date="2011" name="ISME J.">
        <title>RNA-seq reveals cooperative metabolic interactions between two termite-gut spirochete species in co-culture.</title>
        <authorList>
            <person name="Rosenthal A.Z."/>
            <person name="Matson E.G."/>
            <person name="Eldar A."/>
            <person name="Leadbetter J.R."/>
        </authorList>
    </citation>
    <scope>NUCLEOTIDE SEQUENCE [LARGE SCALE GENOMIC DNA]</scope>
    <source>
        <strain evidence="19">ATCC BAA-887 / DSM 12427 / ZAS-2</strain>
    </source>
</reference>
<evidence type="ECO:0000256" key="10">
    <source>
        <dbReference type="ARBA" id="ARBA00035861"/>
    </source>
</evidence>
<evidence type="ECO:0000256" key="8">
    <source>
        <dbReference type="ARBA" id="ARBA00022842"/>
    </source>
</evidence>
<protein>
    <recommendedName>
        <fullName evidence="13">8-oxo-dGTP diphosphatase</fullName>
        <ecNumber evidence="12">3.6.1.55</ecNumber>
    </recommendedName>
    <alternativeName>
        <fullName evidence="16">7,8-dihydro-8-oxoguanine-triphosphatase</fullName>
    </alternativeName>
    <alternativeName>
        <fullName evidence="15">Mutator protein MutT</fullName>
    </alternativeName>
    <alternativeName>
        <fullName evidence="14">dGTP pyrophosphohydrolase</fullName>
    </alternativeName>
</protein>
<comment type="cofactor">
    <cofactor evidence="1">
        <name>Mg(2+)</name>
        <dbReference type="ChEBI" id="CHEBI:18420"/>
    </cofactor>
</comment>
<name>F5YHV8_TREPZ</name>
<keyword evidence="5" id="KW-0479">Metal-binding</keyword>
<dbReference type="PANTHER" id="PTHR47707:SF1">
    <property type="entry name" value="NUDIX HYDROLASE FAMILY PROTEIN"/>
    <property type="match status" value="1"/>
</dbReference>
<dbReference type="InterPro" id="IPR047127">
    <property type="entry name" value="MutT-like"/>
</dbReference>
<dbReference type="GO" id="GO:0044715">
    <property type="term" value="F:8-oxo-dGDP phosphatase activity"/>
    <property type="evidence" value="ECO:0007669"/>
    <property type="project" value="TreeGrafter"/>
</dbReference>
<dbReference type="GO" id="GO:0006260">
    <property type="term" value="P:DNA replication"/>
    <property type="evidence" value="ECO:0007669"/>
    <property type="project" value="UniProtKB-KW"/>
</dbReference>
<dbReference type="STRING" id="545694.TREPR_2347"/>
<evidence type="ECO:0000256" key="15">
    <source>
        <dbReference type="ARBA" id="ARBA00041979"/>
    </source>
</evidence>
<proteinExistence type="inferred from homology"/>
<dbReference type="HOGENOM" id="CLU_037162_19_3_12"/>
<evidence type="ECO:0000313" key="19">
    <source>
        <dbReference type="Proteomes" id="UP000009223"/>
    </source>
</evidence>
<organism evidence="18 19">
    <name type="scientific">Treponema primitia (strain ATCC BAA-887 / DSM 12427 / ZAS-2)</name>
    <dbReference type="NCBI Taxonomy" id="545694"/>
    <lineage>
        <taxon>Bacteria</taxon>
        <taxon>Pseudomonadati</taxon>
        <taxon>Spirochaetota</taxon>
        <taxon>Spirochaetia</taxon>
        <taxon>Spirochaetales</taxon>
        <taxon>Treponemataceae</taxon>
        <taxon>Treponema</taxon>
    </lineage>
</organism>
<evidence type="ECO:0000256" key="1">
    <source>
        <dbReference type="ARBA" id="ARBA00001946"/>
    </source>
</evidence>
<dbReference type="EC" id="3.6.1.55" evidence="12"/>
<dbReference type="PRINTS" id="PR00502">
    <property type="entry name" value="NUDIXFAMILY"/>
</dbReference>
<comment type="catalytic activity">
    <reaction evidence="11">
        <text>8-oxo-GTP + H2O = 8-oxo-GMP + diphosphate + H(+)</text>
        <dbReference type="Rhea" id="RHEA:67616"/>
        <dbReference type="ChEBI" id="CHEBI:15377"/>
        <dbReference type="ChEBI" id="CHEBI:15378"/>
        <dbReference type="ChEBI" id="CHEBI:33019"/>
        <dbReference type="ChEBI" id="CHEBI:143553"/>
        <dbReference type="ChEBI" id="CHEBI:145694"/>
    </reaction>
</comment>
<keyword evidence="7" id="KW-0378">Hydrolase</keyword>
<evidence type="ECO:0000256" key="5">
    <source>
        <dbReference type="ARBA" id="ARBA00022723"/>
    </source>
</evidence>